<accession>A0AAV8PDC9</accession>
<comment type="caution">
    <text evidence="1">The sequence shown here is derived from an EMBL/GenBank/DDBJ whole genome shotgun (WGS) entry which is preliminary data.</text>
</comment>
<evidence type="ECO:0000313" key="2">
    <source>
        <dbReference type="Proteomes" id="UP001222027"/>
    </source>
</evidence>
<dbReference type="AlphaFoldDB" id="A0AAV8PDC9"/>
<evidence type="ECO:0008006" key="3">
    <source>
        <dbReference type="Google" id="ProtNLM"/>
    </source>
</evidence>
<protein>
    <recommendedName>
        <fullName evidence="3">BED-type domain-containing protein</fullName>
    </recommendedName>
</protein>
<dbReference type="EMBL" id="JAQQAF010000006">
    <property type="protein sequence ID" value="KAJ8480291.1"/>
    <property type="molecule type" value="Genomic_DNA"/>
</dbReference>
<gene>
    <name evidence="1" type="ORF">OPV22_024018</name>
</gene>
<name>A0AAV8PDC9_ENSVE</name>
<proteinExistence type="predicted"/>
<sequence>MDGIWQQEEDLFAEPSEKELCGALQLKKPCAVRICVYSRNQAATLKSHMIHTFQERARVQKAMRISDNHAALLSKPDCTANYVADGLLLWMSLCPYPLSRSFLEAHHLHPKRKDEHQSSCCSN</sequence>
<organism evidence="1 2">
    <name type="scientific">Ensete ventricosum</name>
    <name type="common">Abyssinian banana</name>
    <name type="synonym">Musa ensete</name>
    <dbReference type="NCBI Taxonomy" id="4639"/>
    <lineage>
        <taxon>Eukaryota</taxon>
        <taxon>Viridiplantae</taxon>
        <taxon>Streptophyta</taxon>
        <taxon>Embryophyta</taxon>
        <taxon>Tracheophyta</taxon>
        <taxon>Spermatophyta</taxon>
        <taxon>Magnoliopsida</taxon>
        <taxon>Liliopsida</taxon>
        <taxon>Zingiberales</taxon>
        <taxon>Musaceae</taxon>
        <taxon>Ensete</taxon>
    </lineage>
</organism>
<keyword evidence="2" id="KW-1185">Reference proteome</keyword>
<reference evidence="1 2" key="1">
    <citation type="submission" date="2022-12" db="EMBL/GenBank/DDBJ databases">
        <title>Chromosome-scale assembly of the Ensete ventricosum genome.</title>
        <authorList>
            <person name="Dussert Y."/>
            <person name="Stocks J."/>
            <person name="Wendawek A."/>
            <person name="Woldeyes F."/>
            <person name="Nichols R.A."/>
            <person name="Borrell J.S."/>
        </authorList>
    </citation>
    <scope>NUCLEOTIDE SEQUENCE [LARGE SCALE GENOMIC DNA]</scope>
    <source>
        <strain evidence="2">cv. Maze</strain>
        <tissue evidence="1">Seeds</tissue>
    </source>
</reference>
<dbReference type="Proteomes" id="UP001222027">
    <property type="component" value="Unassembled WGS sequence"/>
</dbReference>
<evidence type="ECO:0000313" key="1">
    <source>
        <dbReference type="EMBL" id="KAJ8480291.1"/>
    </source>
</evidence>